<organism evidence="2 3">
    <name type="scientific">Hymenolepis diminuta</name>
    <name type="common">Rat tapeworm</name>
    <dbReference type="NCBI Taxonomy" id="6216"/>
    <lineage>
        <taxon>Eukaryota</taxon>
        <taxon>Metazoa</taxon>
        <taxon>Spiralia</taxon>
        <taxon>Lophotrochozoa</taxon>
        <taxon>Platyhelminthes</taxon>
        <taxon>Cestoda</taxon>
        <taxon>Eucestoda</taxon>
        <taxon>Cyclophyllidea</taxon>
        <taxon>Hymenolepididae</taxon>
        <taxon>Hymenolepis</taxon>
    </lineage>
</organism>
<evidence type="ECO:0000313" key="3">
    <source>
        <dbReference type="Proteomes" id="UP000274504"/>
    </source>
</evidence>
<evidence type="ECO:0000256" key="1">
    <source>
        <dbReference type="SAM" id="MobiDB-lite"/>
    </source>
</evidence>
<feature type="region of interest" description="Disordered" evidence="1">
    <location>
        <begin position="118"/>
        <end position="149"/>
    </location>
</feature>
<dbReference type="AlphaFoldDB" id="A0A3P6ZS96"/>
<name>A0A3P6ZS96_HYMDI</name>
<reference evidence="2 3" key="1">
    <citation type="submission" date="2018-11" db="EMBL/GenBank/DDBJ databases">
        <authorList>
            <consortium name="Pathogen Informatics"/>
        </authorList>
    </citation>
    <scope>NUCLEOTIDE SEQUENCE [LARGE SCALE GENOMIC DNA]</scope>
</reference>
<dbReference type="EMBL" id="UYSG01012185">
    <property type="protein sequence ID" value="VDL64429.1"/>
    <property type="molecule type" value="Genomic_DNA"/>
</dbReference>
<dbReference type="OrthoDB" id="6272030at2759"/>
<dbReference type="Proteomes" id="UP000274504">
    <property type="component" value="Unassembled WGS sequence"/>
</dbReference>
<protein>
    <submittedName>
        <fullName evidence="2">Uncharacterized protein</fullName>
    </submittedName>
</protein>
<evidence type="ECO:0000313" key="2">
    <source>
        <dbReference type="EMBL" id="VDL64429.1"/>
    </source>
</evidence>
<feature type="region of interest" description="Disordered" evidence="1">
    <location>
        <begin position="38"/>
        <end position="59"/>
    </location>
</feature>
<feature type="compositionally biased region" description="Acidic residues" evidence="1">
    <location>
        <begin position="254"/>
        <end position="266"/>
    </location>
</feature>
<gene>
    <name evidence="2" type="ORF">HDID_LOCUS10960</name>
</gene>
<accession>A0A3P6ZS96</accession>
<feature type="compositionally biased region" description="Polar residues" evidence="1">
    <location>
        <begin position="38"/>
        <end position="50"/>
    </location>
</feature>
<feature type="region of interest" description="Disordered" evidence="1">
    <location>
        <begin position="234"/>
        <end position="266"/>
    </location>
</feature>
<sequence>MRKNDQACESEANDFLQTLASFQQEFGQLTSVFDTNVNKSNHSAKTSEATQEPEAENQDPATTLKEMLKNYSTTKVVVNPEICQKIQSAESAALAKYMEQMQLRNQIARSSVAMKSYARPATPSSGRGSGVSKGPVSAGTRKRYDGNEDNTIMDETDAEIAAEIKEMKDRLIECGRERLKQKLQERRMAAMAAKENTERTRAQAILWREEAVENNVDKTKIDMQRKLRSRIEEKMQNRGESAPVADEKIGDDIVAADEETEGAELN</sequence>
<proteinExistence type="predicted"/>